<dbReference type="InterPro" id="IPR056884">
    <property type="entry name" value="NPHP3-like_N"/>
</dbReference>
<evidence type="ECO:0000259" key="2">
    <source>
        <dbReference type="Pfam" id="PF24883"/>
    </source>
</evidence>
<name>A0A9W8K3B9_9AGAR</name>
<dbReference type="OrthoDB" id="2928561at2759"/>
<dbReference type="InterPro" id="IPR027417">
    <property type="entry name" value="P-loop_NTPase"/>
</dbReference>
<protein>
    <recommendedName>
        <fullName evidence="2">Nephrocystin 3-like N-terminal domain-containing protein</fullName>
    </recommendedName>
</protein>
<keyword evidence="4" id="KW-1185">Reference proteome</keyword>
<dbReference type="AlphaFoldDB" id="A0A9W8K3B9"/>
<dbReference type="EMBL" id="JANKHO010000923">
    <property type="protein sequence ID" value="KAJ3505107.1"/>
    <property type="molecule type" value="Genomic_DNA"/>
</dbReference>
<feature type="domain" description="Nephrocystin 3-like N-terminal" evidence="2">
    <location>
        <begin position="64"/>
        <end position="164"/>
    </location>
</feature>
<reference evidence="3" key="1">
    <citation type="submission" date="2022-07" db="EMBL/GenBank/DDBJ databases">
        <title>Genome Sequence of Agrocybe chaxingu.</title>
        <authorList>
            <person name="Buettner E."/>
        </authorList>
    </citation>
    <scope>NUCLEOTIDE SEQUENCE</scope>
    <source>
        <strain evidence="3">MP-N11</strain>
    </source>
</reference>
<keyword evidence="1" id="KW-0677">Repeat</keyword>
<gene>
    <name evidence="3" type="ORF">NLJ89_g7585</name>
</gene>
<dbReference type="Proteomes" id="UP001148786">
    <property type="component" value="Unassembled WGS sequence"/>
</dbReference>
<evidence type="ECO:0000313" key="3">
    <source>
        <dbReference type="EMBL" id="KAJ3505107.1"/>
    </source>
</evidence>
<evidence type="ECO:0000256" key="1">
    <source>
        <dbReference type="ARBA" id="ARBA00022737"/>
    </source>
</evidence>
<sequence>MFNNARYVHIENSAINFAMQTHKTLGLQLLLQRTASGAAHDSAQFESHAPCHPMTRQMVLLRIMDWVNAAEQRSNILWLRGPAGAGKSSISKTVCSSCREAGILGGSFSFLRNVQQLNNSRCLVATLACQLAIAFPELAERIKEVVGQDPSILDKTIDQQLQKLAIDPEPWPPS</sequence>
<dbReference type="Pfam" id="PF24883">
    <property type="entry name" value="NPHP3_N"/>
    <property type="match status" value="1"/>
</dbReference>
<organism evidence="3 4">
    <name type="scientific">Agrocybe chaxingu</name>
    <dbReference type="NCBI Taxonomy" id="84603"/>
    <lineage>
        <taxon>Eukaryota</taxon>
        <taxon>Fungi</taxon>
        <taxon>Dikarya</taxon>
        <taxon>Basidiomycota</taxon>
        <taxon>Agaricomycotina</taxon>
        <taxon>Agaricomycetes</taxon>
        <taxon>Agaricomycetidae</taxon>
        <taxon>Agaricales</taxon>
        <taxon>Agaricineae</taxon>
        <taxon>Strophariaceae</taxon>
        <taxon>Agrocybe</taxon>
    </lineage>
</organism>
<dbReference type="SUPFAM" id="SSF52540">
    <property type="entry name" value="P-loop containing nucleoside triphosphate hydrolases"/>
    <property type="match status" value="1"/>
</dbReference>
<dbReference type="Gene3D" id="3.40.50.300">
    <property type="entry name" value="P-loop containing nucleotide triphosphate hydrolases"/>
    <property type="match status" value="1"/>
</dbReference>
<proteinExistence type="predicted"/>
<evidence type="ECO:0000313" key="4">
    <source>
        <dbReference type="Proteomes" id="UP001148786"/>
    </source>
</evidence>
<comment type="caution">
    <text evidence="3">The sequence shown here is derived from an EMBL/GenBank/DDBJ whole genome shotgun (WGS) entry which is preliminary data.</text>
</comment>
<accession>A0A9W8K3B9</accession>